<keyword evidence="5" id="KW-0496">Mitochondrion</keyword>
<sequence>MDSGCGSCPRIPLTGLSVIVDPEQPDLDIVFLHGFTGHPERTWSCKKVSHGDSGSLIEPSSKRQKLSQTIHTITSRKEDETISTTQTTVCDIAWDFLVALEGERRAEPVRLIIFIVHSLGGIVMKEILRGSNGCSKAQTHLRQIIDSTRGIIFFGTPHGGADPRGLLHHVAEKLLKAAGFTFNKW</sequence>
<evidence type="ECO:0000256" key="2">
    <source>
        <dbReference type="ARBA" id="ARBA00004240"/>
    </source>
</evidence>
<name>A0A6A5USY6_9PLEO</name>
<protein>
    <recommendedName>
        <fullName evidence="9">DUF676 domain-containing protein</fullName>
    </recommendedName>
</protein>
<dbReference type="GO" id="GO:0005783">
    <property type="term" value="C:endoplasmic reticulum"/>
    <property type="evidence" value="ECO:0007669"/>
    <property type="project" value="UniProtKB-SubCell"/>
</dbReference>
<evidence type="ECO:0000256" key="4">
    <source>
        <dbReference type="ARBA" id="ARBA00022824"/>
    </source>
</evidence>
<keyword evidence="8" id="KW-1185">Reference proteome</keyword>
<dbReference type="InterPro" id="IPR052374">
    <property type="entry name" value="SERAC1"/>
</dbReference>
<evidence type="ECO:0000256" key="5">
    <source>
        <dbReference type="ARBA" id="ARBA00023128"/>
    </source>
</evidence>
<dbReference type="OrthoDB" id="5086500at2759"/>
<evidence type="ECO:0000256" key="6">
    <source>
        <dbReference type="ARBA" id="ARBA00023136"/>
    </source>
</evidence>
<evidence type="ECO:0000256" key="1">
    <source>
        <dbReference type="ARBA" id="ARBA00004173"/>
    </source>
</evidence>
<keyword evidence="6" id="KW-0472">Membrane</keyword>
<dbReference type="Gene3D" id="3.40.50.1820">
    <property type="entry name" value="alpha/beta hydrolase"/>
    <property type="match status" value="1"/>
</dbReference>
<dbReference type="GO" id="GO:0005739">
    <property type="term" value="C:mitochondrion"/>
    <property type="evidence" value="ECO:0007669"/>
    <property type="project" value="UniProtKB-SubCell"/>
</dbReference>
<reference evidence="7" key="1">
    <citation type="journal article" date="2020" name="Stud. Mycol.">
        <title>101 Dothideomycetes genomes: a test case for predicting lifestyles and emergence of pathogens.</title>
        <authorList>
            <person name="Haridas S."/>
            <person name="Albert R."/>
            <person name="Binder M."/>
            <person name="Bloem J."/>
            <person name="Labutti K."/>
            <person name="Salamov A."/>
            <person name="Andreopoulos B."/>
            <person name="Baker S."/>
            <person name="Barry K."/>
            <person name="Bills G."/>
            <person name="Bluhm B."/>
            <person name="Cannon C."/>
            <person name="Castanera R."/>
            <person name="Culley D."/>
            <person name="Daum C."/>
            <person name="Ezra D."/>
            <person name="Gonzalez J."/>
            <person name="Henrissat B."/>
            <person name="Kuo A."/>
            <person name="Liang C."/>
            <person name="Lipzen A."/>
            <person name="Lutzoni F."/>
            <person name="Magnuson J."/>
            <person name="Mondo S."/>
            <person name="Nolan M."/>
            <person name="Ohm R."/>
            <person name="Pangilinan J."/>
            <person name="Park H.-J."/>
            <person name="Ramirez L."/>
            <person name="Alfaro M."/>
            <person name="Sun H."/>
            <person name="Tritt A."/>
            <person name="Yoshinaga Y."/>
            <person name="Zwiers L.-H."/>
            <person name="Turgeon B."/>
            <person name="Goodwin S."/>
            <person name="Spatafora J."/>
            <person name="Crous P."/>
            <person name="Grigoriev I."/>
        </authorList>
    </citation>
    <scope>NUCLEOTIDE SEQUENCE</scope>
    <source>
        <strain evidence="7">CBS 107.79</strain>
    </source>
</reference>
<dbReference type="InterPro" id="IPR029058">
    <property type="entry name" value="AB_hydrolase_fold"/>
</dbReference>
<evidence type="ECO:0008006" key="9">
    <source>
        <dbReference type="Google" id="ProtNLM"/>
    </source>
</evidence>
<dbReference type="GO" id="GO:0016020">
    <property type="term" value="C:membrane"/>
    <property type="evidence" value="ECO:0007669"/>
    <property type="project" value="UniProtKB-SubCell"/>
</dbReference>
<dbReference type="SUPFAM" id="SSF53474">
    <property type="entry name" value="alpha/beta-Hydrolases"/>
    <property type="match status" value="1"/>
</dbReference>
<evidence type="ECO:0000256" key="3">
    <source>
        <dbReference type="ARBA" id="ARBA00004370"/>
    </source>
</evidence>
<organism evidence="7 8">
    <name type="scientific">Bimuria novae-zelandiae CBS 107.79</name>
    <dbReference type="NCBI Taxonomy" id="1447943"/>
    <lineage>
        <taxon>Eukaryota</taxon>
        <taxon>Fungi</taxon>
        <taxon>Dikarya</taxon>
        <taxon>Ascomycota</taxon>
        <taxon>Pezizomycotina</taxon>
        <taxon>Dothideomycetes</taxon>
        <taxon>Pleosporomycetidae</taxon>
        <taxon>Pleosporales</taxon>
        <taxon>Massarineae</taxon>
        <taxon>Didymosphaeriaceae</taxon>
        <taxon>Bimuria</taxon>
    </lineage>
</organism>
<dbReference type="PANTHER" id="PTHR48182">
    <property type="entry name" value="PROTEIN SERAC1"/>
    <property type="match status" value="1"/>
</dbReference>
<comment type="subcellular location">
    <subcellularLocation>
        <location evidence="2">Endoplasmic reticulum</location>
    </subcellularLocation>
    <subcellularLocation>
        <location evidence="3">Membrane</location>
    </subcellularLocation>
    <subcellularLocation>
        <location evidence="1">Mitochondrion</location>
    </subcellularLocation>
</comment>
<keyword evidence="4" id="KW-0256">Endoplasmic reticulum</keyword>
<dbReference type="AlphaFoldDB" id="A0A6A5USY6"/>
<dbReference type="EMBL" id="ML976724">
    <property type="protein sequence ID" value="KAF1968091.1"/>
    <property type="molecule type" value="Genomic_DNA"/>
</dbReference>
<accession>A0A6A5USY6</accession>
<evidence type="ECO:0000313" key="7">
    <source>
        <dbReference type="EMBL" id="KAF1968091.1"/>
    </source>
</evidence>
<gene>
    <name evidence="7" type="ORF">BU23DRAFT_572614</name>
</gene>
<proteinExistence type="predicted"/>
<evidence type="ECO:0000313" key="8">
    <source>
        <dbReference type="Proteomes" id="UP000800036"/>
    </source>
</evidence>
<dbReference type="Proteomes" id="UP000800036">
    <property type="component" value="Unassembled WGS sequence"/>
</dbReference>
<dbReference type="PANTHER" id="PTHR48182:SF2">
    <property type="entry name" value="PROTEIN SERAC1"/>
    <property type="match status" value="1"/>
</dbReference>